<protein>
    <recommendedName>
        <fullName evidence="3">Molecular chaperone DnaJ</fullName>
    </recommendedName>
</protein>
<dbReference type="Gene3D" id="1.10.287.110">
    <property type="entry name" value="DnaJ domain"/>
    <property type="match status" value="1"/>
</dbReference>
<dbReference type="EMBL" id="JACIDX010000013">
    <property type="protein sequence ID" value="MBB3956440.1"/>
    <property type="molecule type" value="Genomic_DNA"/>
</dbReference>
<dbReference type="AlphaFoldDB" id="A0A7W6G7Q9"/>
<dbReference type="InterPro" id="IPR001623">
    <property type="entry name" value="DnaJ_domain"/>
</dbReference>
<dbReference type="InterPro" id="IPR036869">
    <property type="entry name" value="J_dom_sf"/>
</dbReference>
<organism evidence="1 2">
    <name type="scientific">Novosphingobium sediminicola</name>
    <dbReference type="NCBI Taxonomy" id="563162"/>
    <lineage>
        <taxon>Bacteria</taxon>
        <taxon>Pseudomonadati</taxon>
        <taxon>Pseudomonadota</taxon>
        <taxon>Alphaproteobacteria</taxon>
        <taxon>Sphingomonadales</taxon>
        <taxon>Sphingomonadaceae</taxon>
        <taxon>Novosphingobium</taxon>
    </lineage>
</organism>
<name>A0A7W6G7Q9_9SPHN</name>
<dbReference type="RefSeq" id="WP_183627308.1">
    <property type="nucleotide sequence ID" value="NZ_JACIDX010000013.1"/>
</dbReference>
<evidence type="ECO:0008006" key="3">
    <source>
        <dbReference type="Google" id="ProtNLM"/>
    </source>
</evidence>
<reference evidence="1 2" key="1">
    <citation type="submission" date="2020-08" db="EMBL/GenBank/DDBJ databases">
        <title>Genomic Encyclopedia of Type Strains, Phase IV (KMG-IV): sequencing the most valuable type-strain genomes for metagenomic binning, comparative biology and taxonomic classification.</title>
        <authorList>
            <person name="Goeker M."/>
        </authorList>
    </citation>
    <scope>NUCLEOTIDE SEQUENCE [LARGE SCALE GENOMIC DNA]</scope>
    <source>
        <strain evidence="1 2">DSM 27057</strain>
    </source>
</reference>
<keyword evidence="2" id="KW-1185">Reference proteome</keyword>
<dbReference type="SUPFAM" id="SSF46565">
    <property type="entry name" value="Chaperone J-domain"/>
    <property type="match status" value="1"/>
</dbReference>
<accession>A0A7W6G7Q9</accession>
<evidence type="ECO:0000313" key="1">
    <source>
        <dbReference type="EMBL" id="MBB3956440.1"/>
    </source>
</evidence>
<proteinExistence type="predicted"/>
<sequence length="100" mass="11081">MVKLLLLLVLASWACRQWTGQWPWVHWQRMTGPTPVERARRLLGVEAGAGRGAIIEAHKKLITRVHPDRGGDAALVHEANDARDLLLARLGTETGAKTDQ</sequence>
<evidence type="ECO:0000313" key="2">
    <source>
        <dbReference type="Proteomes" id="UP000548867"/>
    </source>
</evidence>
<dbReference type="Proteomes" id="UP000548867">
    <property type="component" value="Unassembled WGS sequence"/>
</dbReference>
<gene>
    <name evidence="1" type="ORF">GGR38_003403</name>
</gene>
<comment type="caution">
    <text evidence="1">The sequence shown here is derived from an EMBL/GenBank/DDBJ whole genome shotgun (WGS) entry which is preliminary data.</text>
</comment>
<dbReference type="CDD" id="cd06257">
    <property type="entry name" value="DnaJ"/>
    <property type="match status" value="1"/>
</dbReference>